<proteinExistence type="predicted"/>
<dbReference type="InterPro" id="IPR053235">
    <property type="entry name" value="Ser_Thr_kinase"/>
</dbReference>
<dbReference type="GO" id="GO:0005737">
    <property type="term" value="C:cytoplasm"/>
    <property type="evidence" value="ECO:0007669"/>
    <property type="project" value="TreeGrafter"/>
</dbReference>
<name>A0A4P9YG04_ROZAC</name>
<keyword evidence="1" id="KW-0067">ATP-binding</keyword>
<dbReference type="Proteomes" id="UP000281549">
    <property type="component" value="Unassembled WGS sequence"/>
</dbReference>
<evidence type="ECO:0000259" key="3">
    <source>
        <dbReference type="PROSITE" id="PS50011"/>
    </source>
</evidence>
<dbReference type="PROSITE" id="PS50011">
    <property type="entry name" value="PROTEIN_KINASE_DOM"/>
    <property type="match status" value="1"/>
</dbReference>
<gene>
    <name evidence="4" type="ORF">ROZALSC1DRAFT_23732</name>
</gene>
<dbReference type="PROSITE" id="PS00107">
    <property type="entry name" value="PROTEIN_KINASE_ATP"/>
    <property type="match status" value="1"/>
</dbReference>
<dbReference type="InterPro" id="IPR011009">
    <property type="entry name" value="Kinase-like_dom_sf"/>
</dbReference>
<evidence type="ECO:0000313" key="4">
    <source>
        <dbReference type="EMBL" id="RKP17922.1"/>
    </source>
</evidence>
<reference evidence="5" key="1">
    <citation type="journal article" date="2018" name="Nat. Microbiol.">
        <title>Leveraging single-cell genomics to expand the fungal tree of life.</title>
        <authorList>
            <person name="Ahrendt S.R."/>
            <person name="Quandt C.A."/>
            <person name="Ciobanu D."/>
            <person name="Clum A."/>
            <person name="Salamov A."/>
            <person name="Andreopoulos B."/>
            <person name="Cheng J.F."/>
            <person name="Woyke T."/>
            <person name="Pelin A."/>
            <person name="Henrissat B."/>
            <person name="Reynolds N.K."/>
            <person name="Benny G.L."/>
            <person name="Smith M.E."/>
            <person name="James T.Y."/>
            <person name="Grigoriev I.V."/>
        </authorList>
    </citation>
    <scope>NUCLEOTIDE SEQUENCE [LARGE SCALE GENOMIC DNA]</scope>
    <source>
        <strain evidence="5">CSF55</strain>
    </source>
</reference>
<organism evidence="4 5">
    <name type="scientific">Rozella allomycis (strain CSF55)</name>
    <dbReference type="NCBI Taxonomy" id="988480"/>
    <lineage>
        <taxon>Eukaryota</taxon>
        <taxon>Fungi</taxon>
        <taxon>Fungi incertae sedis</taxon>
        <taxon>Cryptomycota</taxon>
        <taxon>Cryptomycota incertae sedis</taxon>
        <taxon>Rozella</taxon>
    </lineage>
</organism>
<sequence length="370" mass="41808">MRQPLVQNSEQTNHPSRTTSLPTSNQYSTGQNRYLLQQLQAPQNTITQTLNKKKPFKIGPFTFNKSSQKSQNPNEVPKRTIPKKEVKVGPFRFNIKTKPQITPFYGPDPSRGIQNWELYPVKSLGKGAYGSASLVSDSLGNMLVLKKYNSKIGSSRIEQEISMAKEAGYLVGHNSESRQILLKYVEGVPLKEYLKIDGRGNPYSQHKDVIDPKSRLDKYNFFVTKMQEAVGAVHSKKIAHLDNHDQNIIINKDGKATLIDFGLAQKVNSLKAENPQLAYLIDEFILATMTYKLALKNKRGRGDPLLVGAKMEYDRVYQKLDNAFMAAPPGDDNKFFLLSANHWANKVEANVQKPAQLPQSMIRNEQNMNR</sequence>
<evidence type="ECO:0000313" key="5">
    <source>
        <dbReference type="Proteomes" id="UP000281549"/>
    </source>
</evidence>
<evidence type="ECO:0000256" key="2">
    <source>
        <dbReference type="SAM" id="MobiDB-lite"/>
    </source>
</evidence>
<dbReference type="PANTHER" id="PTHR24361">
    <property type="entry name" value="MITOGEN-ACTIVATED KINASE KINASE KINASE"/>
    <property type="match status" value="1"/>
</dbReference>
<dbReference type="InterPro" id="IPR017441">
    <property type="entry name" value="Protein_kinase_ATP_BS"/>
</dbReference>
<accession>A0A4P9YG04</accession>
<protein>
    <recommendedName>
        <fullName evidence="3">Protein kinase domain-containing protein</fullName>
    </recommendedName>
</protein>
<dbReference type="EMBL" id="ML005625">
    <property type="protein sequence ID" value="RKP17922.1"/>
    <property type="molecule type" value="Genomic_DNA"/>
</dbReference>
<dbReference type="Gene3D" id="1.10.510.10">
    <property type="entry name" value="Transferase(Phosphotransferase) domain 1"/>
    <property type="match status" value="1"/>
</dbReference>
<feature type="binding site" evidence="1">
    <location>
        <position position="146"/>
    </location>
    <ligand>
        <name>ATP</name>
        <dbReference type="ChEBI" id="CHEBI:30616"/>
    </ligand>
</feature>
<feature type="domain" description="Protein kinase" evidence="3">
    <location>
        <begin position="118"/>
        <end position="370"/>
    </location>
</feature>
<dbReference type="GO" id="GO:0004674">
    <property type="term" value="F:protein serine/threonine kinase activity"/>
    <property type="evidence" value="ECO:0007669"/>
    <property type="project" value="TreeGrafter"/>
</dbReference>
<keyword evidence="1" id="KW-0547">Nucleotide-binding</keyword>
<evidence type="ECO:0000256" key="1">
    <source>
        <dbReference type="PROSITE-ProRule" id="PRU10141"/>
    </source>
</evidence>
<feature type="compositionally biased region" description="Polar residues" evidence="2">
    <location>
        <begin position="63"/>
        <end position="74"/>
    </location>
</feature>
<dbReference type="InterPro" id="IPR000719">
    <property type="entry name" value="Prot_kinase_dom"/>
</dbReference>
<dbReference type="SUPFAM" id="SSF56112">
    <property type="entry name" value="Protein kinase-like (PK-like)"/>
    <property type="match status" value="1"/>
</dbReference>
<feature type="region of interest" description="Disordered" evidence="2">
    <location>
        <begin position="57"/>
        <end position="80"/>
    </location>
</feature>
<feature type="region of interest" description="Disordered" evidence="2">
    <location>
        <begin position="1"/>
        <end position="29"/>
    </location>
</feature>
<dbReference type="Pfam" id="PF00069">
    <property type="entry name" value="Pkinase"/>
    <property type="match status" value="1"/>
</dbReference>
<dbReference type="GO" id="GO:0005524">
    <property type="term" value="F:ATP binding"/>
    <property type="evidence" value="ECO:0007669"/>
    <property type="project" value="UniProtKB-UniRule"/>
</dbReference>
<dbReference type="AlphaFoldDB" id="A0A4P9YG04"/>